<reference evidence="1 2" key="1">
    <citation type="submission" date="2024-01" db="EMBL/GenBank/DDBJ databases">
        <title>Genomic insights into the taxonomy and metabolism of the cyanobacterium Pannus brasiliensis CCIBt3594.</title>
        <authorList>
            <person name="Machado M."/>
            <person name="Botero N.B."/>
            <person name="Andreote A.P.D."/>
            <person name="Feitosa A.M.T."/>
            <person name="Popin R."/>
            <person name="Sivonen K."/>
            <person name="Fiore M.F."/>
        </authorList>
    </citation>
    <scope>NUCLEOTIDE SEQUENCE [LARGE SCALE GENOMIC DNA]</scope>
    <source>
        <strain evidence="1 2">CCIBt3594</strain>
    </source>
</reference>
<evidence type="ECO:0000313" key="1">
    <source>
        <dbReference type="EMBL" id="MEG3439100.1"/>
    </source>
</evidence>
<gene>
    <name evidence="1" type="ORF">V0288_18385</name>
</gene>
<accession>A0AAW9QQB5</accession>
<dbReference type="RefSeq" id="WP_332866583.1">
    <property type="nucleotide sequence ID" value="NZ_JBAFSM010000040.1"/>
</dbReference>
<dbReference type="AlphaFoldDB" id="A0AAW9QQB5"/>
<name>A0AAW9QQB5_9CHRO</name>
<protein>
    <submittedName>
        <fullName evidence="1">Uncharacterized protein</fullName>
    </submittedName>
</protein>
<evidence type="ECO:0000313" key="2">
    <source>
        <dbReference type="Proteomes" id="UP001328733"/>
    </source>
</evidence>
<organism evidence="1 2">
    <name type="scientific">Pannus brasiliensis CCIBt3594</name>
    <dbReference type="NCBI Taxonomy" id="1427578"/>
    <lineage>
        <taxon>Bacteria</taxon>
        <taxon>Bacillati</taxon>
        <taxon>Cyanobacteriota</taxon>
        <taxon>Cyanophyceae</taxon>
        <taxon>Oscillatoriophycideae</taxon>
        <taxon>Chroococcales</taxon>
        <taxon>Microcystaceae</taxon>
        <taxon>Pannus</taxon>
    </lineage>
</organism>
<comment type="caution">
    <text evidence="1">The sequence shown here is derived from an EMBL/GenBank/DDBJ whole genome shotgun (WGS) entry which is preliminary data.</text>
</comment>
<keyword evidence="2" id="KW-1185">Reference proteome</keyword>
<proteinExistence type="predicted"/>
<sequence length="60" mass="6543">MLVICPPDRTLKKTRESFDRPNPTGKTGQRPAIFFILVIAGGQRRQEAGVGSYTALILVG</sequence>
<dbReference type="Proteomes" id="UP001328733">
    <property type="component" value="Unassembled WGS sequence"/>
</dbReference>
<dbReference type="EMBL" id="JBAFSM010000040">
    <property type="protein sequence ID" value="MEG3439100.1"/>
    <property type="molecule type" value="Genomic_DNA"/>
</dbReference>